<accession>A0A139X7J1</accession>
<dbReference type="STRING" id="128403.WA1_23780"/>
<dbReference type="InterPro" id="IPR018060">
    <property type="entry name" value="HTH_AraC"/>
</dbReference>
<dbReference type="RefSeq" id="WP_017740062.1">
    <property type="nucleotide sequence ID" value="NZ_KQ976354.1"/>
</dbReference>
<protein>
    <submittedName>
        <fullName evidence="7">Two-component system response regulator</fullName>
    </submittedName>
</protein>
<dbReference type="GO" id="GO:0000160">
    <property type="term" value="P:phosphorelay signal transduction system"/>
    <property type="evidence" value="ECO:0007669"/>
    <property type="project" value="InterPro"/>
</dbReference>
<evidence type="ECO:0000256" key="1">
    <source>
        <dbReference type="ARBA" id="ARBA00023015"/>
    </source>
</evidence>
<dbReference type="Proteomes" id="UP000076925">
    <property type="component" value="Unassembled WGS sequence"/>
</dbReference>
<dbReference type="PROSITE" id="PS50110">
    <property type="entry name" value="RESPONSE_REGULATORY"/>
    <property type="match status" value="1"/>
</dbReference>
<dbReference type="GO" id="GO:0043565">
    <property type="term" value="F:sequence-specific DNA binding"/>
    <property type="evidence" value="ECO:0007669"/>
    <property type="project" value="InterPro"/>
</dbReference>
<evidence type="ECO:0000256" key="3">
    <source>
        <dbReference type="ARBA" id="ARBA00023163"/>
    </source>
</evidence>
<dbReference type="GO" id="GO:0003700">
    <property type="term" value="F:DNA-binding transcription factor activity"/>
    <property type="evidence" value="ECO:0007669"/>
    <property type="project" value="InterPro"/>
</dbReference>
<dbReference type="PROSITE" id="PS00041">
    <property type="entry name" value="HTH_ARAC_FAMILY_1"/>
    <property type="match status" value="1"/>
</dbReference>
<keyword evidence="3" id="KW-0804">Transcription</keyword>
<dbReference type="InterPro" id="IPR009057">
    <property type="entry name" value="Homeodomain-like_sf"/>
</dbReference>
<keyword evidence="8" id="KW-1185">Reference proteome</keyword>
<organism evidence="7 8">
    <name type="scientific">Scytonema hofmannii PCC 7110</name>
    <dbReference type="NCBI Taxonomy" id="128403"/>
    <lineage>
        <taxon>Bacteria</taxon>
        <taxon>Bacillati</taxon>
        <taxon>Cyanobacteriota</taxon>
        <taxon>Cyanophyceae</taxon>
        <taxon>Nostocales</taxon>
        <taxon>Scytonemataceae</taxon>
        <taxon>Scytonema</taxon>
    </lineage>
</organism>
<dbReference type="SUPFAM" id="SSF46689">
    <property type="entry name" value="Homeodomain-like"/>
    <property type="match status" value="2"/>
</dbReference>
<dbReference type="PANTHER" id="PTHR43280">
    <property type="entry name" value="ARAC-FAMILY TRANSCRIPTIONAL REGULATOR"/>
    <property type="match status" value="1"/>
</dbReference>
<dbReference type="CDD" id="cd17574">
    <property type="entry name" value="REC_OmpR"/>
    <property type="match status" value="1"/>
</dbReference>
<dbReference type="PANTHER" id="PTHR43280:SF2">
    <property type="entry name" value="HTH-TYPE TRANSCRIPTIONAL REGULATOR EXSA"/>
    <property type="match status" value="1"/>
</dbReference>
<evidence type="ECO:0000256" key="2">
    <source>
        <dbReference type="ARBA" id="ARBA00023125"/>
    </source>
</evidence>
<dbReference type="PRINTS" id="PR00032">
    <property type="entry name" value="HTHARAC"/>
</dbReference>
<keyword evidence="4" id="KW-0597">Phosphoprotein</keyword>
<feature type="domain" description="Response regulatory" evidence="6">
    <location>
        <begin position="3"/>
        <end position="119"/>
    </location>
</feature>
<keyword evidence="2" id="KW-0238">DNA-binding</keyword>
<sequence>MTKILVIEDEAESREMFLESLETEGFNAIGAQNGLVGVEQVQKHLPDLVICDIMMPELDGYGVLTTLRQNPMTAIIPFIFLTAKASNAELRHAMKLGADDYLTKPTTVEELLAAIAARLEKQAALKQWYTALQQISTPEATEEAKATTSESIFPSCPHLSEVFQFIEENYHQPISLCDVAQAVGYAPGYLTDLMRRLTGLTVNRWIVERRLVAACSLLLETNQSIEQIAEKVGYQNTGHFFRQFRQYQGTTPQVWRNAHRIQNSIKHN</sequence>
<dbReference type="Gene3D" id="3.40.50.2300">
    <property type="match status" value="1"/>
</dbReference>
<feature type="domain" description="HTH araC/xylS-type" evidence="5">
    <location>
        <begin position="160"/>
        <end position="258"/>
    </location>
</feature>
<dbReference type="AlphaFoldDB" id="A0A139X7J1"/>
<dbReference type="InterPro" id="IPR001789">
    <property type="entry name" value="Sig_transdc_resp-reg_receiver"/>
</dbReference>
<evidence type="ECO:0000256" key="4">
    <source>
        <dbReference type="PROSITE-ProRule" id="PRU00169"/>
    </source>
</evidence>
<dbReference type="SMART" id="SM00342">
    <property type="entry name" value="HTH_ARAC"/>
    <property type="match status" value="1"/>
</dbReference>
<dbReference type="InterPro" id="IPR011006">
    <property type="entry name" value="CheY-like_superfamily"/>
</dbReference>
<dbReference type="PROSITE" id="PS01124">
    <property type="entry name" value="HTH_ARAC_FAMILY_2"/>
    <property type="match status" value="1"/>
</dbReference>
<dbReference type="InterPro" id="IPR020449">
    <property type="entry name" value="Tscrpt_reg_AraC-type_HTH"/>
</dbReference>
<proteinExistence type="predicted"/>
<evidence type="ECO:0000259" key="6">
    <source>
        <dbReference type="PROSITE" id="PS50110"/>
    </source>
</evidence>
<evidence type="ECO:0000313" key="8">
    <source>
        <dbReference type="Proteomes" id="UP000076925"/>
    </source>
</evidence>
<name>A0A139X7J1_9CYAN</name>
<dbReference type="SMART" id="SM00448">
    <property type="entry name" value="REC"/>
    <property type="match status" value="1"/>
</dbReference>
<dbReference type="OrthoDB" id="508510at2"/>
<dbReference type="InterPro" id="IPR018062">
    <property type="entry name" value="HTH_AraC-typ_CS"/>
</dbReference>
<dbReference type="EMBL" id="ANNX02000026">
    <property type="protein sequence ID" value="KYC40667.1"/>
    <property type="molecule type" value="Genomic_DNA"/>
</dbReference>
<dbReference type="Gene3D" id="1.10.10.60">
    <property type="entry name" value="Homeodomain-like"/>
    <property type="match status" value="2"/>
</dbReference>
<dbReference type="SUPFAM" id="SSF52172">
    <property type="entry name" value="CheY-like"/>
    <property type="match status" value="1"/>
</dbReference>
<keyword evidence="1" id="KW-0805">Transcription regulation</keyword>
<evidence type="ECO:0000259" key="5">
    <source>
        <dbReference type="PROSITE" id="PS01124"/>
    </source>
</evidence>
<reference evidence="7 8" key="1">
    <citation type="journal article" date="2013" name="Genome Biol. Evol.">
        <title>Genomes of Stigonematalean cyanobacteria (subsection V) and the evolution of oxygenic photosynthesis from prokaryotes to plastids.</title>
        <authorList>
            <person name="Dagan T."/>
            <person name="Roettger M."/>
            <person name="Stucken K."/>
            <person name="Landan G."/>
            <person name="Koch R."/>
            <person name="Major P."/>
            <person name="Gould S.B."/>
            <person name="Goremykin V.V."/>
            <person name="Rippka R."/>
            <person name="Tandeau de Marsac N."/>
            <person name="Gugger M."/>
            <person name="Lockhart P.J."/>
            <person name="Allen J.F."/>
            <person name="Brune I."/>
            <person name="Maus I."/>
            <person name="Puhler A."/>
            <person name="Martin W.F."/>
        </authorList>
    </citation>
    <scope>NUCLEOTIDE SEQUENCE [LARGE SCALE GENOMIC DNA]</scope>
    <source>
        <strain evidence="7 8">PCC 7110</strain>
    </source>
</reference>
<gene>
    <name evidence="7" type="ORF">WA1_23780</name>
</gene>
<dbReference type="Pfam" id="PF12833">
    <property type="entry name" value="HTH_18"/>
    <property type="match status" value="1"/>
</dbReference>
<comment type="caution">
    <text evidence="7">The sequence shown here is derived from an EMBL/GenBank/DDBJ whole genome shotgun (WGS) entry which is preliminary data.</text>
</comment>
<dbReference type="Pfam" id="PF00072">
    <property type="entry name" value="Response_reg"/>
    <property type="match status" value="1"/>
</dbReference>
<feature type="modified residue" description="4-aspartylphosphate" evidence="4">
    <location>
        <position position="52"/>
    </location>
</feature>
<evidence type="ECO:0000313" key="7">
    <source>
        <dbReference type="EMBL" id="KYC40667.1"/>
    </source>
</evidence>